<evidence type="ECO:0000256" key="1">
    <source>
        <dbReference type="SAM" id="SignalP"/>
    </source>
</evidence>
<evidence type="ECO:0000313" key="2">
    <source>
        <dbReference type="EMBL" id="RVU54419.1"/>
    </source>
</evidence>
<gene>
    <name evidence="2" type="ORF">EF514_07440</name>
</gene>
<feature type="signal peptide" evidence="1">
    <location>
        <begin position="1"/>
        <end position="23"/>
    </location>
</feature>
<evidence type="ECO:0000313" key="3">
    <source>
        <dbReference type="Proteomes" id="UP000288812"/>
    </source>
</evidence>
<reference evidence="2 3" key="1">
    <citation type="submission" date="2018-11" db="EMBL/GenBank/DDBJ databases">
        <title>Genome sequencing and assembly of Anaerosphaera sp. nov., GS7-6-2.</title>
        <authorList>
            <person name="Rettenmaier R."/>
            <person name="Liebl W."/>
            <person name="Zverlov V."/>
        </authorList>
    </citation>
    <scope>NUCLEOTIDE SEQUENCE [LARGE SCALE GENOMIC DNA]</scope>
    <source>
        <strain evidence="2 3">GS7-6-2</strain>
    </source>
</reference>
<comment type="caution">
    <text evidence="2">The sequence shown here is derived from an EMBL/GenBank/DDBJ whole genome shotgun (WGS) entry which is preliminary data.</text>
</comment>
<name>A0A437S5Y8_9FIRM</name>
<dbReference type="RefSeq" id="WP_127724801.1">
    <property type="nucleotide sequence ID" value="NZ_RLIH01000010.1"/>
</dbReference>
<keyword evidence="3" id="KW-1185">Reference proteome</keyword>
<feature type="chain" id="PRO_5019032244" evidence="1">
    <location>
        <begin position="24"/>
        <end position="208"/>
    </location>
</feature>
<organism evidence="2 3">
    <name type="scientific">Anaerosphaera multitolerans</name>
    <dbReference type="NCBI Taxonomy" id="2487351"/>
    <lineage>
        <taxon>Bacteria</taxon>
        <taxon>Bacillati</taxon>
        <taxon>Bacillota</taxon>
        <taxon>Tissierellia</taxon>
        <taxon>Tissierellales</taxon>
        <taxon>Peptoniphilaceae</taxon>
        <taxon>Anaerosphaera</taxon>
    </lineage>
</organism>
<proteinExistence type="predicted"/>
<sequence length="208" mass="23330">MKKLFGLMLAFVMTLRFIAPSMAVEMDSNMSEEYAIEKYGIETLANMVLEEFEEKVSNKVAGDFVMVKENKNELSMSDSAFIKDKCIRTETEDSYELVLYTQGIKREIPLLGTYSADITKLEFNLGGIFIEATAHGNKSSSNKEGELVPEYFTITVPKNTVVNEIVNINRNLFNKTIGVKFKTNLANEGILGQVAGAMMNPKARYTFN</sequence>
<keyword evidence="1" id="KW-0732">Signal</keyword>
<dbReference type="AlphaFoldDB" id="A0A437S5Y8"/>
<accession>A0A437S5Y8</accession>
<protein>
    <submittedName>
        <fullName evidence="2">Uncharacterized protein</fullName>
    </submittedName>
</protein>
<dbReference type="EMBL" id="RLIH01000010">
    <property type="protein sequence ID" value="RVU54419.1"/>
    <property type="molecule type" value="Genomic_DNA"/>
</dbReference>
<dbReference type="Proteomes" id="UP000288812">
    <property type="component" value="Unassembled WGS sequence"/>
</dbReference>